<feature type="compositionally biased region" description="Polar residues" evidence="10">
    <location>
        <begin position="311"/>
        <end position="324"/>
    </location>
</feature>
<sequence length="548" mass="59111">MSGFMDQMRGLGPARLAAMAGVAVALIGLVIFFATRFASPQYELLYSGLNQADARAIVQSLEDQNIPYQIAGNGTEVRVPADQRDRMRLQTAELAAGGGASVGYEVFDNTSALGSTSFMQQVNLKRALEGELSRTIRSIDGVQNARVMLVMPQREPFSRETNDPSASVTLALNGRRLDTSQVVAIQNLIAASVPKMSTQRVSIVTNRGEMLTRGMDSDGSLAALTREDQRRATGEKYARKIEDLLGATLGMGAVRAVVTADMSFDRVVTNEEVYDPDQQVARSTVTVEETLQSNDREPAPVTVGQNLPEGQFNQTDGAGTSTSENRTEETVNFEISRRVTNQVREGGVIDRLNIAVLVDHARVTAADGTVTYEPRSPEAMEQITALVRSAVGFDATRGDQIEVTNQRFAAMDDMMGEEPWMFMGFTKDEIMRMAEGLGVAVVAVLVILLVVRPLVTRAFESLPSGADGGGTGLLSAEAAGAPQLPGPATAPVPIGLGLDDMEDADELIDIEKVEGRVKASSLRKIGEIVEKHPEEALSIIRNWLYQES</sequence>
<dbReference type="PANTHER" id="PTHR30046:SF0">
    <property type="entry name" value="FLAGELLAR M-RING PROTEIN"/>
    <property type="match status" value="1"/>
</dbReference>
<evidence type="ECO:0000256" key="7">
    <source>
        <dbReference type="ARBA" id="ARBA00023136"/>
    </source>
</evidence>
<dbReference type="Pfam" id="PF01514">
    <property type="entry name" value="YscJ_FliF"/>
    <property type="match status" value="1"/>
</dbReference>
<evidence type="ECO:0000259" key="12">
    <source>
        <dbReference type="Pfam" id="PF01514"/>
    </source>
</evidence>
<keyword evidence="14" id="KW-0966">Cell projection</keyword>
<feature type="domain" description="Flagellar M-ring N-terminal" evidence="12">
    <location>
        <begin position="39"/>
        <end position="212"/>
    </location>
</feature>
<evidence type="ECO:0000313" key="15">
    <source>
        <dbReference type="Proteomes" id="UP000555728"/>
    </source>
</evidence>
<dbReference type="AlphaFoldDB" id="A0A7W6WLZ7"/>
<comment type="subcellular location">
    <subcellularLocation>
        <location evidence="1 9">Bacterial flagellum basal body</location>
    </subcellularLocation>
    <subcellularLocation>
        <location evidence="2">Cell membrane</location>
        <topology evidence="2">Multi-pass membrane protein</topology>
    </subcellularLocation>
</comment>
<dbReference type="InterPro" id="IPR013556">
    <property type="entry name" value="Flag_M-ring_C"/>
</dbReference>
<dbReference type="GO" id="GO:0005886">
    <property type="term" value="C:plasma membrane"/>
    <property type="evidence" value="ECO:0007669"/>
    <property type="project" value="UniProtKB-SubCell"/>
</dbReference>
<comment type="function">
    <text evidence="9">The M ring may be actively involved in energy transduction.</text>
</comment>
<evidence type="ECO:0000259" key="13">
    <source>
        <dbReference type="Pfam" id="PF08345"/>
    </source>
</evidence>
<keyword evidence="6 11" id="KW-1133">Transmembrane helix</keyword>
<dbReference type="Pfam" id="PF08345">
    <property type="entry name" value="YscJ_FliF_C"/>
    <property type="match status" value="1"/>
</dbReference>
<evidence type="ECO:0000256" key="6">
    <source>
        <dbReference type="ARBA" id="ARBA00022989"/>
    </source>
</evidence>
<comment type="caution">
    <text evidence="14">The sequence shown here is derived from an EMBL/GenBank/DDBJ whole genome shotgun (WGS) entry which is preliminary data.</text>
</comment>
<name>A0A7W6WLZ7_9PROT</name>
<keyword evidence="14" id="KW-0282">Flagellum</keyword>
<gene>
    <name evidence="14" type="ORF">GGD88_002710</name>
</gene>
<reference evidence="14 15" key="1">
    <citation type="submission" date="2020-08" db="EMBL/GenBank/DDBJ databases">
        <title>Genome sequencing of Purple Non-Sulfur Bacteria from various extreme environments.</title>
        <authorList>
            <person name="Mayer M."/>
        </authorList>
    </citation>
    <scope>NUCLEOTIDE SEQUENCE [LARGE SCALE GENOMIC DNA]</scope>
    <source>
        <strain evidence="14 15">JA135</strain>
    </source>
</reference>
<dbReference type="EMBL" id="JACIGI010000024">
    <property type="protein sequence ID" value="MBB4286967.1"/>
    <property type="molecule type" value="Genomic_DNA"/>
</dbReference>
<evidence type="ECO:0000256" key="1">
    <source>
        <dbReference type="ARBA" id="ARBA00004117"/>
    </source>
</evidence>
<keyword evidence="14" id="KW-0969">Cilium</keyword>
<dbReference type="GO" id="GO:0003774">
    <property type="term" value="F:cytoskeletal motor activity"/>
    <property type="evidence" value="ECO:0007669"/>
    <property type="project" value="InterPro"/>
</dbReference>
<comment type="similarity">
    <text evidence="3 9">Belongs to the FliF family.</text>
</comment>
<dbReference type="Proteomes" id="UP000555728">
    <property type="component" value="Unassembled WGS sequence"/>
</dbReference>
<dbReference type="Gene3D" id="3.30.300.30">
    <property type="match status" value="1"/>
</dbReference>
<keyword evidence="4" id="KW-1003">Cell membrane</keyword>
<evidence type="ECO:0000256" key="5">
    <source>
        <dbReference type="ARBA" id="ARBA00022692"/>
    </source>
</evidence>
<dbReference type="InterPro" id="IPR000067">
    <property type="entry name" value="FlgMring_FliF"/>
</dbReference>
<dbReference type="PRINTS" id="PR01009">
    <property type="entry name" value="FLGMRINGFLIF"/>
</dbReference>
<dbReference type="GO" id="GO:0009431">
    <property type="term" value="C:bacterial-type flagellum basal body, MS ring"/>
    <property type="evidence" value="ECO:0007669"/>
    <property type="project" value="InterPro"/>
</dbReference>
<keyword evidence="8 9" id="KW-0975">Bacterial flagellum</keyword>
<evidence type="ECO:0000256" key="11">
    <source>
        <dbReference type="SAM" id="Phobius"/>
    </source>
</evidence>
<organism evidence="14 15">
    <name type="scientific">Roseospira goensis</name>
    <dbReference type="NCBI Taxonomy" id="391922"/>
    <lineage>
        <taxon>Bacteria</taxon>
        <taxon>Pseudomonadati</taxon>
        <taxon>Pseudomonadota</taxon>
        <taxon>Alphaproteobacteria</taxon>
        <taxon>Rhodospirillales</taxon>
        <taxon>Rhodospirillaceae</taxon>
        <taxon>Roseospira</taxon>
    </lineage>
</organism>
<dbReference type="RefSeq" id="WP_184436274.1">
    <property type="nucleotide sequence ID" value="NZ_JACIGI010000024.1"/>
</dbReference>
<dbReference type="PIRSF" id="PIRSF004862">
    <property type="entry name" value="FliF"/>
    <property type="match status" value="1"/>
</dbReference>
<dbReference type="InterPro" id="IPR043427">
    <property type="entry name" value="YscJ/FliF"/>
</dbReference>
<evidence type="ECO:0000256" key="9">
    <source>
        <dbReference type="PIRNR" id="PIRNR004862"/>
    </source>
</evidence>
<keyword evidence="15" id="KW-1185">Reference proteome</keyword>
<keyword evidence="5 11" id="KW-0812">Transmembrane</keyword>
<feature type="domain" description="Flagellar M-ring C-terminal" evidence="13">
    <location>
        <begin position="245"/>
        <end position="408"/>
    </location>
</feature>
<dbReference type="InterPro" id="IPR045851">
    <property type="entry name" value="AMP-bd_C_sf"/>
</dbReference>
<keyword evidence="7 11" id="KW-0472">Membrane</keyword>
<dbReference type="NCBIfam" id="TIGR00206">
    <property type="entry name" value="fliF"/>
    <property type="match status" value="1"/>
</dbReference>
<dbReference type="PANTHER" id="PTHR30046">
    <property type="entry name" value="FLAGELLAR M-RING PROTEIN"/>
    <property type="match status" value="1"/>
</dbReference>
<feature type="region of interest" description="Disordered" evidence="10">
    <location>
        <begin position="289"/>
        <end position="328"/>
    </location>
</feature>
<accession>A0A7W6WLZ7</accession>
<evidence type="ECO:0000256" key="2">
    <source>
        <dbReference type="ARBA" id="ARBA00004651"/>
    </source>
</evidence>
<evidence type="ECO:0000256" key="4">
    <source>
        <dbReference type="ARBA" id="ARBA00022475"/>
    </source>
</evidence>
<evidence type="ECO:0000256" key="10">
    <source>
        <dbReference type="SAM" id="MobiDB-lite"/>
    </source>
</evidence>
<dbReference type="InterPro" id="IPR006182">
    <property type="entry name" value="FliF_N_dom"/>
</dbReference>
<evidence type="ECO:0000256" key="8">
    <source>
        <dbReference type="ARBA" id="ARBA00023143"/>
    </source>
</evidence>
<evidence type="ECO:0000313" key="14">
    <source>
        <dbReference type="EMBL" id="MBB4286967.1"/>
    </source>
</evidence>
<protein>
    <recommendedName>
        <fullName evidence="9">Flagellar M-ring protein</fullName>
    </recommendedName>
</protein>
<dbReference type="GO" id="GO:0071973">
    <property type="term" value="P:bacterial-type flagellum-dependent cell motility"/>
    <property type="evidence" value="ECO:0007669"/>
    <property type="project" value="InterPro"/>
</dbReference>
<evidence type="ECO:0000256" key="3">
    <source>
        <dbReference type="ARBA" id="ARBA00007971"/>
    </source>
</evidence>
<proteinExistence type="inferred from homology"/>
<feature type="transmembrane region" description="Helical" evidence="11">
    <location>
        <begin position="436"/>
        <end position="455"/>
    </location>
</feature>